<dbReference type="Proteomes" id="UP000192247">
    <property type="component" value="Unassembled WGS sequence"/>
</dbReference>
<feature type="signal peptide" evidence="1">
    <location>
        <begin position="1"/>
        <end position="32"/>
    </location>
</feature>
<keyword evidence="1" id="KW-0732">Signal</keyword>
<keyword evidence="3" id="KW-1185">Reference proteome</keyword>
<gene>
    <name evidence="2" type="ORF">BIW11_12036</name>
</gene>
<protein>
    <submittedName>
        <fullName evidence="2">Uncharacterized protein</fullName>
    </submittedName>
</protein>
<dbReference type="OrthoDB" id="6485281at2759"/>
<evidence type="ECO:0000313" key="3">
    <source>
        <dbReference type="Proteomes" id="UP000192247"/>
    </source>
</evidence>
<name>A0A1V9X8U7_9ACAR</name>
<accession>A0A1V9X8U7</accession>
<dbReference type="EMBL" id="MNPL01019756">
    <property type="protein sequence ID" value="OQR69813.1"/>
    <property type="molecule type" value="Genomic_DNA"/>
</dbReference>
<sequence>MANSSGAATMWLIRYGTLLIASWCWAISQVQANPRCLLAEQERSAFMGELLKEAQTGSAGPQQAHELRRLVHSVLDNNSWRELLQGDSSDYSENDSNQIPGVRFRILDITGTQILPEEFMPLSTDTIVHFVMEFRKIIQRKYGDIIRYWNNAQRGCFGVSRIGETKPNGAKGTWKIVIETGDGKVVADDTCIPKDMRLWDKYIVSFMKRT</sequence>
<dbReference type="AlphaFoldDB" id="A0A1V9X8U7"/>
<proteinExistence type="predicted"/>
<dbReference type="InParanoid" id="A0A1V9X8U7"/>
<evidence type="ECO:0000313" key="2">
    <source>
        <dbReference type="EMBL" id="OQR69813.1"/>
    </source>
</evidence>
<reference evidence="2 3" key="1">
    <citation type="journal article" date="2017" name="Gigascience">
        <title>Draft genome of the honey bee ectoparasitic mite, Tropilaelaps mercedesae, is shaped by the parasitic life history.</title>
        <authorList>
            <person name="Dong X."/>
            <person name="Armstrong S.D."/>
            <person name="Xia D."/>
            <person name="Makepeace B.L."/>
            <person name="Darby A.C."/>
            <person name="Kadowaki T."/>
        </authorList>
    </citation>
    <scope>NUCLEOTIDE SEQUENCE [LARGE SCALE GENOMIC DNA]</scope>
    <source>
        <strain evidence="2">Wuxi-XJTLU</strain>
    </source>
</reference>
<evidence type="ECO:0000256" key="1">
    <source>
        <dbReference type="SAM" id="SignalP"/>
    </source>
</evidence>
<comment type="caution">
    <text evidence="2">The sequence shown here is derived from an EMBL/GenBank/DDBJ whole genome shotgun (WGS) entry which is preliminary data.</text>
</comment>
<feature type="chain" id="PRO_5012935517" evidence="1">
    <location>
        <begin position="33"/>
        <end position="210"/>
    </location>
</feature>
<organism evidence="2 3">
    <name type="scientific">Tropilaelaps mercedesae</name>
    <dbReference type="NCBI Taxonomy" id="418985"/>
    <lineage>
        <taxon>Eukaryota</taxon>
        <taxon>Metazoa</taxon>
        <taxon>Ecdysozoa</taxon>
        <taxon>Arthropoda</taxon>
        <taxon>Chelicerata</taxon>
        <taxon>Arachnida</taxon>
        <taxon>Acari</taxon>
        <taxon>Parasitiformes</taxon>
        <taxon>Mesostigmata</taxon>
        <taxon>Gamasina</taxon>
        <taxon>Dermanyssoidea</taxon>
        <taxon>Laelapidae</taxon>
        <taxon>Tropilaelaps</taxon>
    </lineage>
</organism>